<accession>A0A1D1V7X2</accession>
<dbReference type="CDD" id="cd00303">
    <property type="entry name" value="retropepsin_like"/>
    <property type="match status" value="1"/>
</dbReference>
<evidence type="ECO:0000313" key="3">
    <source>
        <dbReference type="Proteomes" id="UP000186922"/>
    </source>
</evidence>
<keyword evidence="3" id="KW-1185">Reference proteome</keyword>
<dbReference type="SUPFAM" id="SSF50630">
    <property type="entry name" value="Acid proteases"/>
    <property type="match status" value="1"/>
</dbReference>
<feature type="compositionally biased region" description="Basic and acidic residues" evidence="1">
    <location>
        <begin position="522"/>
        <end position="536"/>
    </location>
</feature>
<organism evidence="2 3">
    <name type="scientific">Ramazzottius varieornatus</name>
    <name type="common">Water bear</name>
    <name type="synonym">Tardigrade</name>
    <dbReference type="NCBI Taxonomy" id="947166"/>
    <lineage>
        <taxon>Eukaryota</taxon>
        <taxon>Metazoa</taxon>
        <taxon>Ecdysozoa</taxon>
        <taxon>Tardigrada</taxon>
        <taxon>Eutardigrada</taxon>
        <taxon>Parachela</taxon>
        <taxon>Hypsibioidea</taxon>
        <taxon>Ramazzottiidae</taxon>
        <taxon>Ramazzottius</taxon>
    </lineage>
</organism>
<name>A0A1D1V7X2_RAMVA</name>
<comment type="caution">
    <text evidence="2">The sequence shown here is derived from an EMBL/GenBank/DDBJ whole genome shotgun (WGS) entry which is preliminary data.</text>
</comment>
<gene>
    <name evidence="2" type="primary">RvY_08249-1</name>
    <name evidence="2" type="synonym">RvY_08249.1</name>
    <name evidence="2" type="ORF">RvY_08249</name>
</gene>
<evidence type="ECO:0000256" key="1">
    <source>
        <dbReference type="SAM" id="MobiDB-lite"/>
    </source>
</evidence>
<feature type="region of interest" description="Disordered" evidence="1">
    <location>
        <begin position="337"/>
        <end position="436"/>
    </location>
</feature>
<feature type="compositionally biased region" description="Low complexity" evidence="1">
    <location>
        <begin position="422"/>
        <end position="435"/>
    </location>
</feature>
<dbReference type="STRING" id="947166.A0A1D1V7X2"/>
<proteinExistence type="predicted"/>
<reference evidence="2 3" key="1">
    <citation type="journal article" date="2016" name="Nat. Commun.">
        <title>Extremotolerant tardigrade genome and improved radiotolerance of human cultured cells by tardigrade-unique protein.</title>
        <authorList>
            <person name="Hashimoto T."/>
            <person name="Horikawa D.D."/>
            <person name="Saito Y."/>
            <person name="Kuwahara H."/>
            <person name="Kozuka-Hata H."/>
            <person name="Shin-I T."/>
            <person name="Minakuchi Y."/>
            <person name="Ohishi K."/>
            <person name="Motoyama A."/>
            <person name="Aizu T."/>
            <person name="Enomoto A."/>
            <person name="Kondo K."/>
            <person name="Tanaka S."/>
            <person name="Hara Y."/>
            <person name="Koshikawa S."/>
            <person name="Sagara H."/>
            <person name="Miura T."/>
            <person name="Yokobori S."/>
            <person name="Miyagawa K."/>
            <person name="Suzuki Y."/>
            <person name="Kubo T."/>
            <person name="Oyama M."/>
            <person name="Kohara Y."/>
            <person name="Fujiyama A."/>
            <person name="Arakawa K."/>
            <person name="Katayama T."/>
            <person name="Toyoda A."/>
            <person name="Kunieda T."/>
        </authorList>
    </citation>
    <scope>NUCLEOTIDE SEQUENCE [LARGE SCALE GENOMIC DNA]</scope>
    <source>
        <strain evidence="2 3">YOKOZUNA-1</strain>
    </source>
</reference>
<dbReference type="Proteomes" id="UP000186922">
    <property type="component" value="Unassembled WGS sequence"/>
</dbReference>
<sequence length="726" mass="81628">MSYISTDSGQSAIVELEIEGTPAFALLDSGSTVTCVSLDLIKQLSLLPLLQRDEHIKIVGATLHTMITEGHINLKISAYNRSTWCRAHVLQLMPQKYDYILSWPDFLKLTGTNSPVLVPSDQLPNQQMVEKDNATFVSCIRSPTYPAINVTKHHTDQLALFKETQLKVGDQVLLFSPARSRGVGSKLHHYWSGPCDILQQTGPNNFRVSYNRPGSNTSTVVNTARLKRYVKRNGSDKDLKDFEEPDFDELHPIEFKVIESSDDEAVPANDRPILATQVSRNATTAKLNEQHDADEDDYITSVAMTVEPPHPRTNPATRPNTLQLLITIARCSKFTTDETLPKSSMDNPRVRTPPRRLNIASKAMPPPLRIPDPRPVTPQAATTQEATPRPRLETLEDPPILRKYRSVFNLANPPDSEREDSPSQSGQGTQPQTTSVVKAVKVLRTKKQRGNRLLSGLSADNILKSDGELQDQTQSAARVRRSTPTYTTCEKLAAEPKPQHVNYSIYAMKKDEDEDGSNSLFQERKDDQVSGSDYRENSSLSTCNVGLRIRGGGLGKSPRQLLYVKDVDWGMRLKNQEQRPKPNDVLLEASGYNFAGVCTYFMYAVMEQFWKENAASEFTVIDGAYFNGNSDLVQFMQDNAFPAGSFKEGLQLRVRRAIYQQFPPTTSRLPTADEVKETYPFARYIFWSKRDVAERVERLRFLERGEYEGNNLTSPNLVLPILTRVT</sequence>
<dbReference type="EMBL" id="BDGG01000003">
    <property type="protein sequence ID" value="GAU96875.1"/>
    <property type="molecule type" value="Genomic_DNA"/>
</dbReference>
<dbReference type="Gene3D" id="2.40.70.10">
    <property type="entry name" value="Acid Proteases"/>
    <property type="match status" value="1"/>
</dbReference>
<feature type="compositionally biased region" description="Pro residues" evidence="1">
    <location>
        <begin position="364"/>
        <end position="376"/>
    </location>
</feature>
<dbReference type="AlphaFoldDB" id="A0A1D1V7X2"/>
<dbReference type="InterPro" id="IPR021109">
    <property type="entry name" value="Peptidase_aspartic_dom_sf"/>
</dbReference>
<evidence type="ECO:0000313" key="2">
    <source>
        <dbReference type="EMBL" id="GAU96875.1"/>
    </source>
</evidence>
<protein>
    <submittedName>
        <fullName evidence="2">Uncharacterized protein</fullName>
    </submittedName>
</protein>
<feature type="compositionally biased region" description="Low complexity" evidence="1">
    <location>
        <begin position="377"/>
        <end position="387"/>
    </location>
</feature>
<feature type="region of interest" description="Disordered" evidence="1">
    <location>
        <begin position="514"/>
        <end position="538"/>
    </location>
</feature>